<accession>A0ABT8GFS7</accession>
<evidence type="ECO:0000259" key="7">
    <source>
        <dbReference type="PROSITE" id="PS50850"/>
    </source>
</evidence>
<feature type="transmembrane region" description="Helical" evidence="6">
    <location>
        <begin position="250"/>
        <end position="271"/>
    </location>
</feature>
<evidence type="ECO:0000256" key="5">
    <source>
        <dbReference type="SAM" id="MobiDB-lite"/>
    </source>
</evidence>
<reference evidence="8" key="1">
    <citation type="submission" date="2023-06" db="EMBL/GenBank/DDBJ databases">
        <title>Egi l300058.</title>
        <authorList>
            <person name="Gao L."/>
            <person name="Fang B.-Z."/>
            <person name="Li W.-J."/>
        </authorList>
    </citation>
    <scope>NUCLEOTIDE SEQUENCE</scope>
    <source>
        <strain evidence="8">EGI L300058</strain>
    </source>
</reference>
<feature type="transmembrane region" description="Helical" evidence="6">
    <location>
        <begin position="415"/>
        <end position="435"/>
    </location>
</feature>
<dbReference type="PANTHER" id="PTHR23501:SF194">
    <property type="entry name" value="EFFLUX PUMP ANTIBIOTIC RESISTANCE PROTEIN"/>
    <property type="match status" value="1"/>
</dbReference>
<dbReference type="CDD" id="cd06174">
    <property type="entry name" value="MFS"/>
    <property type="match status" value="1"/>
</dbReference>
<dbReference type="RefSeq" id="WP_301141650.1">
    <property type="nucleotide sequence ID" value="NZ_JAUHQA010000001.1"/>
</dbReference>
<gene>
    <name evidence="8" type="ORF">QQX02_05045</name>
</gene>
<keyword evidence="2 6" id="KW-0812">Transmembrane</keyword>
<feature type="transmembrane region" description="Helical" evidence="6">
    <location>
        <begin position="85"/>
        <end position="102"/>
    </location>
</feature>
<proteinExistence type="predicted"/>
<dbReference type="Gene3D" id="1.20.1250.20">
    <property type="entry name" value="MFS general substrate transporter like domains"/>
    <property type="match status" value="2"/>
</dbReference>
<feature type="transmembrane region" description="Helical" evidence="6">
    <location>
        <begin position="341"/>
        <end position="360"/>
    </location>
</feature>
<keyword evidence="3 6" id="KW-1133">Transmembrane helix</keyword>
<feature type="transmembrane region" description="Helical" evidence="6">
    <location>
        <begin position="380"/>
        <end position="403"/>
    </location>
</feature>
<dbReference type="InterPro" id="IPR011701">
    <property type="entry name" value="MFS"/>
</dbReference>
<feature type="transmembrane region" description="Helical" evidence="6">
    <location>
        <begin position="170"/>
        <end position="191"/>
    </location>
</feature>
<dbReference type="PANTHER" id="PTHR23501">
    <property type="entry name" value="MAJOR FACILITATOR SUPERFAMILY"/>
    <property type="match status" value="1"/>
</dbReference>
<evidence type="ECO:0000256" key="4">
    <source>
        <dbReference type="ARBA" id="ARBA00023136"/>
    </source>
</evidence>
<feature type="transmembrane region" description="Helical" evidence="6">
    <location>
        <begin position="316"/>
        <end position="335"/>
    </location>
</feature>
<dbReference type="PROSITE" id="PS50850">
    <property type="entry name" value="MFS"/>
    <property type="match status" value="1"/>
</dbReference>
<comment type="subcellular location">
    <subcellularLocation>
        <location evidence="1">Cell membrane</location>
        <topology evidence="1">Multi-pass membrane protein</topology>
    </subcellularLocation>
</comment>
<sequence>MSLPATARGSLTPRTAWIVFAAAAFIYFVAVVQRTALGVAGVEALDRFGVEALGLSALSVVQITVYASLQLPAGALLDRLGPKRMLLAGSLIMGVGQLLLAFTDNLGWALVARVLIGAGDAPVFVAATRLVSEWFPPRRAPVMVQITGTLGQVGQLASAIPVAWLLHEHGWTPTFAALAALGLFAGAMSLWQVRMPPDDHAHHSVPSVTGASGEVAPAGPAHRPSGGDAAASAAPALRMRDAIRPPGVKLGFWTHWTGLFSANTVALLWGVPFFVQGQGLSAAQASGLLTLLVMTNIAAAPVIGTLTARHPLRRSWLILGGATAIAIAWAAILLPSTPRPLWQLAGLIVVLGLGGPVSLVGMDYARTFGIRGRLGTATGFVNIGGFAATVLAVALVGAALQIVAPGTSDYSLGDYRIALSTMVVPWAIGVAGILYSRRRTRAEMADAGVTVPRIREVLREGRRL</sequence>
<feature type="domain" description="Major facilitator superfamily (MFS) profile" evidence="7">
    <location>
        <begin position="19"/>
        <end position="441"/>
    </location>
</feature>
<protein>
    <submittedName>
        <fullName evidence="8">MFS transporter</fullName>
    </submittedName>
</protein>
<feature type="transmembrane region" description="Helical" evidence="6">
    <location>
        <begin position="52"/>
        <end position="73"/>
    </location>
</feature>
<evidence type="ECO:0000256" key="1">
    <source>
        <dbReference type="ARBA" id="ARBA00004651"/>
    </source>
</evidence>
<dbReference type="InterPro" id="IPR020846">
    <property type="entry name" value="MFS_dom"/>
</dbReference>
<organism evidence="8 9">
    <name type="scientific">Demequina muriae</name>
    <dbReference type="NCBI Taxonomy" id="3051664"/>
    <lineage>
        <taxon>Bacteria</taxon>
        <taxon>Bacillati</taxon>
        <taxon>Actinomycetota</taxon>
        <taxon>Actinomycetes</taxon>
        <taxon>Micrococcales</taxon>
        <taxon>Demequinaceae</taxon>
        <taxon>Demequina</taxon>
    </lineage>
</organism>
<evidence type="ECO:0000256" key="6">
    <source>
        <dbReference type="SAM" id="Phobius"/>
    </source>
</evidence>
<feature type="transmembrane region" description="Helical" evidence="6">
    <location>
        <begin position="12"/>
        <end position="32"/>
    </location>
</feature>
<evidence type="ECO:0000256" key="3">
    <source>
        <dbReference type="ARBA" id="ARBA00022989"/>
    </source>
</evidence>
<feature type="region of interest" description="Disordered" evidence="5">
    <location>
        <begin position="201"/>
        <end position="230"/>
    </location>
</feature>
<dbReference type="Pfam" id="PF07690">
    <property type="entry name" value="MFS_1"/>
    <property type="match status" value="1"/>
</dbReference>
<dbReference type="InterPro" id="IPR036259">
    <property type="entry name" value="MFS_trans_sf"/>
</dbReference>
<comment type="caution">
    <text evidence="8">The sequence shown here is derived from an EMBL/GenBank/DDBJ whole genome shotgun (WGS) entry which is preliminary data.</text>
</comment>
<feature type="transmembrane region" description="Helical" evidence="6">
    <location>
        <begin position="283"/>
        <end position="304"/>
    </location>
</feature>
<dbReference type="SUPFAM" id="SSF103473">
    <property type="entry name" value="MFS general substrate transporter"/>
    <property type="match status" value="1"/>
</dbReference>
<evidence type="ECO:0000256" key="2">
    <source>
        <dbReference type="ARBA" id="ARBA00022692"/>
    </source>
</evidence>
<feature type="transmembrane region" description="Helical" evidence="6">
    <location>
        <begin position="108"/>
        <end position="130"/>
    </location>
</feature>
<evidence type="ECO:0000313" key="9">
    <source>
        <dbReference type="Proteomes" id="UP001172708"/>
    </source>
</evidence>
<dbReference type="Proteomes" id="UP001172708">
    <property type="component" value="Unassembled WGS sequence"/>
</dbReference>
<name>A0ABT8GFS7_9MICO</name>
<evidence type="ECO:0000313" key="8">
    <source>
        <dbReference type="EMBL" id="MDN4480288.1"/>
    </source>
</evidence>
<keyword evidence="4 6" id="KW-0472">Membrane</keyword>
<keyword evidence="9" id="KW-1185">Reference proteome</keyword>
<dbReference type="EMBL" id="JAUHQA010000001">
    <property type="protein sequence ID" value="MDN4480288.1"/>
    <property type="molecule type" value="Genomic_DNA"/>
</dbReference>